<name>A0A9J2PJD8_ASCLU</name>
<sequence>MRDGTSYAIIRPYGCGYLGWLFYRLAVLSISHG</sequence>
<organism evidence="1 2">
    <name type="scientific">Ascaris lumbricoides</name>
    <name type="common">Giant roundworm</name>
    <dbReference type="NCBI Taxonomy" id="6252"/>
    <lineage>
        <taxon>Eukaryota</taxon>
        <taxon>Metazoa</taxon>
        <taxon>Ecdysozoa</taxon>
        <taxon>Nematoda</taxon>
        <taxon>Chromadorea</taxon>
        <taxon>Rhabditida</taxon>
        <taxon>Spirurina</taxon>
        <taxon>Ascaridomorpha</taxon>
        <taxon>Ascaridoidea</taxon>
        <taxon>Ascarididae</taxon>
        <taxon>Ascaris</taxon>
    </lineage>
</organism>
<dbReference type="AlphaFoldDB" id="A0A9J2PJD8"/>
<dbReference type="WBParaSite" id="ALUE_0000970601-mRNA-1">
    <property type="protein sequence ID" value="ALUE_0000970601-mRNA-1"/>
    <property type="gene ID" value="ALUE_0000970601"/>
</dbReference>
<proteinExistence type="predicted"/>
<reference evidence="2" key="1">
    <citation type="submission" date="2023-03" db="UniProtKB">
        <authorList>
            <consortium name="WormBaseParasite"/>
        </authorList>
    </citation>
    <scope>IDENTIFICATION</scope>
</reference>
<evidence type="ECO:0000313" key="2">
    <source>
        <dbReference type="WBParaSite" id="ALUE_0000970601-mRNA-1"/>
    </source>
</evidence>
<protein>
    <submittedName>
        <fullName evidence="2">Uncharacterized protein</fullName>
    </submittedName>
</protein>
<dbReference type="Proteomes" id="UP000036681">
    <property type="component" value="Unplaced"/>
</dbReference>
<keyword evidence="1" id="KW-1185">Reference proteome</keyword>
<accession>A0A9J2PJD8</accession>
<evidence type="ECO:0000313" key="1">
    <source>
        <dbReference type="Proteomes" id="UP000036681"/>
    </source>
</evidence>